<evidence type="ECO:0008006" key="3">
    <source>
        <dbReference type="Google" id="ProtNLM"/>
    </source>
</evidence>
<dbReference type="InterPro" id="IPR029058">
    <property type="entry name" value="AB_hydrolase_fold"/>
</dbReference>
<keyword evidence="2" id="KW-1185">Reference proteome</keyword>
<evidence type="ECO:0000313" key="1">
    <source>
        <dbReference type="EMBL" id="MBB6092633.1"/>
    </source>
</evidence>
<dbReference type="Proteomes" id="UP000588068">
    <property type="component" value="Unassembled WGS sequence"/>
</dbReference>
<name>A0A841HIU0_9GAMM</name>
<dbReference type="AlphaFoldDB" id="A0A841HIU0"/>
<dbReference type="EMBL" id="JACHHZ010000002">
    <property type="protein sequence ID" value="MBB6092633.1"/>
    <property type="molecule type" value="Genomic_DNA"/>
</dbReference>
<dbReference type="SUPFAM" id="SSF53474">
    <property type="entry name" value="alpha/beta-Hydrolases"/>
    <property type="match status" value="1"/>
</dbReference>
<gene>
    <name evidence="1" type="ORF">HNQ60_001511</name>
</gene>
<dbReference type="Gene3D" id="3.40.50.1820">
    <property type="entry name" value="alpha/beta hydrolase"/>
    <property type="match status" value="1"/>
</dbReference>
<proteinExistence type="predicted"/>
<sequence length="430" mass="46291">MALEFSEIEAGGRRIPLYLLQFDKQGAPNSTATRQALVDAVRAHDYRDVYIFAHGWNNGFDDSLELFQRFFTGFLAARTADPEWKPVFVGIQWPSLVLVFPWEKGPQLAGVDEDNAFQKEAIADLASELDNDLARRFIALAVKGGVTAAEQKELVQLAHAALHGDSFDETGDSLPDPGDLLDSWRALQASDAEAIDGEFGFADEDGAGPQAAGLEVLDPRNLVRTATVYMMKDRAGVIGNVAVRPLLEEFAAAGARIRLIGHSYGARVVLAALSTANLQQKVRSALLLQPAVNQFCFAEAGRIPKSQKAGGFKPALDRLQGPLYSTFSGKDFPLHETFHLALRRSKDLGEAEIAAGAPPSIYCALGGYGPSGLADGSVVRMQIQDAGAYAIPPGSRIVALDGTQGRINGHGDVTNRYACWALVDQDQRAV</sequence>
<comment type="caution">
    <text evidence="1">The sequence shown here is derived from an EMBL/GenBank/DDBJ whole genome shotgun (WGS) entry which is preliminary data.</text>
</comment>
<dbReference type="RefSeq" id="WP_184330420.1">
    <property type="nucleotide sequence ID" value="NZ_JACHHZ010000002.1"/>
</dbReference>
<reference evidence="1 2" key="1">
    <citation type="submission" date="2020-08" db="EMBL/GenBank/DDBJ databases">
        <title>Genomic Encyclopedia of Type Strains, Phase IV (KMG-IV): sequencing the most valuable type-strain genomes for metagenomic binning, comparative biology and taxonomic classification.</title>
        <authorList>
            <person name="Goeker M."/>
        </authorList>
    </citation>
    <scope>NUCLEOTIDE SEQUENCE [LARGE SCALE GENOMIC DNA]</scope>
    <source>
        <strain evidence="1 2">DSM 26723</strain>
    </source>
</reference>
<protein>
    <recommendedName>
        <fullName evidence="3">Alpha/beta hydrolase</fullName>
    </recommendedName>
</protein>
<evidence type="ECO:0000313" key="2">
    <source>
        <dbReference type="Proteomes" id="UP000588068"/>
    </source>
</evidence>
<organism evidence="1 2">
    <name type="scientific">Povalibacter uvarum</name>
    <dbReference type="NCBI Taxonomy" id="732238"/>
    <lineage>
        <taxon>Bacteria</taxon>
        <taxon>Pseudomonadati</taxon>
        <taxon>Pseudomonadota</taxon>
        <taxon>Gammaproteobacteria</taxon>
        <taxon>Steroidobacterales</taxon>
        <taxon>Steroidobacteraceae</taxon>
        <taxon>Povalibacter</taxon>
    </lineage>
</organism>
<accession>A0A841HIU0</accession>